<accession>A0A221P828</accession>
<evidence type="ECO:0000256" key="4">
    <source>
        <dbReference type="ARBA" id="ARBA00022989"/>
    </source>
</evidence>
<dbReference type="PANTHER" id="PTHR43124">
    <property type="entry name" value="PURINE EFFLUX PUMP PBUE"/>
    <property type="match status" value="1"/>
</dbReference>
<feature type="transmembrane region" description="Helical" evidence="7">
    <location>
        <begin position="81"/>
        <end position="104"/>
    </location>
</feature>
<dbReference type="GO" id="GO:0005886">
    <property type="term" value="C:plasma membrane"/>
    <property type="evidence" value="ECO:0007669"/>
    <property type="project" value="UniProtKB-SubCell"/>
</dbReference>
<reference evidence="8 9" key="1">
    <citation type="submission" date="2017-07" db="EMBL/GenBank/DDBJ databases">
        <title>Genome sequence of Streptomyces pluripotens MUSC 137T.</title>
        <authorList>
            <person name="Ser H.-L."/>
            <person name="Lee L.-H."/>
        </authorList>
    </citation>
    <scope>NUCLEOTIDE SEQUENCE [LARGE SCALE GENOMIC DNA]</scope>
    <source>
        <strain evidence="8 9">MUSC 137</strain>
    </source>
</reference>
<dbReference type="AlphaFoldDB" id="A0A221P828"/>
<organism evidence="8 9">
    <name type="scientific">Streptomyces pluripotens</name>
    <dbReference type="NCBI Taxonomy" id="1355015"/>
    <lineage>
        <taxon>Bacteria</taxon>
        <taxon>Bacillati</taxon>
        <taxon>Actinomycetota</taxon>
        <taxon>Actinomycetes</taxon>
        <taxon>Kitasatosporales</taxon>
        <taxon>Streptomycetaceae</taxon>
        <taxon>Streptomyces</taxon>
    </lineage>
</organism>
<dbReference type="InterPro" id="IPR050189">
    <property type="entry name" value="MFS_Efflux_Transporters"/>
</dbReference>
<comment type="subcellular location">
    <subcellularLocation>
        <location evidence="1">Cell membrane</location>
        <topology evidence="1">Multi-pass membrane protein</topology>
    </subcellularLocation>
</comment>
<keyword evidence="9" id="KW-1185">Reference proteome</keyword>
<feature type="transmembrane region" description="Helical" evidence="7">
    <location>
        <begin position="58"/>
        <end position="75"/>
    </location>
</feature>
<feature type="compositionally biased region" description="Polar residues" evidence="6">
    <location>
        <begin position="263"/>
        <end position="273"/>
    </location>
</feature>
<proteinExistence type="predicted"/>
<dbReference type="RefSeq" id="WP_086083694.1">
    <property type="nucleotide sequence ID" value="NZ_CP021080.1"/>
</dbReference>
<gene>
    <name evidence="8" type="ORF">LK07_16745</name>
</gene>
<feature type="region of interest" description="Disordered" evidence="6">
    <location>
        <begin position="244"/>
        <end position="286"/>
    </location>
</feature>
<evidence type="ECO:0000313" key="8">
    <source>
        <dbReference type="EMBL" id="ASN28473.1"/>
    </source>
</evidence>
<evidence type="ECO:0000256" key="5">
    <source>
        <dbReference type="ARBA" id="ARBA00023136"/>
    </source>
</evidence>
<dbReference type="GO" id="GO:0022857">
    <property type="term" value="F:transmembrane transporter activity"/>
    <property type="evidence" value="ECO:0007669"/>
    <property type="project" value="InterPro"/>
</dbReference>
<evidence type="ECO:0000256" key="6">
    <source>
        <dbReference type="SAM" id="MobiDB-lite"/>
    </source>
</evidence>
<dbReference type="Proteomes" id="UP000031501">
    <property type="component" value="Chromosome"/>
</dbReference>
<feature type="transmembrane region" description="Helical" evidence="7">
    <location>
        <begin position="27"/>
        <end position="46"/>
    </location>
</feature>
<keyword evidence="4 7" id="KW-1133">Transmembrane helix</keyword>
<evidence type="ECO:0000256" key="7">
    <source>
        <dbReference type="SAM" id="Phobius"/>
    </source>
</evidence>
<evidence type="ECO:0000256" key="2">
    <source>
        <dbReference type="ARBA" id="ARBA00022475"/>
    </source>
</evidence>
<protein>
    <submittedName>
        <fullName evidence="8">MFS transporter</fullName>
    </submittedName>
</protein>
<dbReference type="EMBL" id="CP022433">
    <property type="protein sequence ID" value="ASN28473.1"/>
    <property type="molecule type" value="Genomic_DNA"/>
</dbReference>
<dbReference type="OrthoDB" id="106589at2"/>
<keyword evidence="2" id="KW-1003">Cell membrane</keyword>
<keyword evidence="5 7" id="KW-0472">Membrane</keyword>
<feature type="region of interest" description="Disordered" evidence="6">
    <location>
        <begin position="159"/>
        <end position="196"/>
    </location>
</feature>
<feature type="transmembrane region" description="Helical" evidence="7">
    <location>
        <begin position="116"/>
        <end position="135"/>
    </location>
</feature>
<evidence type="ECO:0000313" key="9">
    <source>
        <dbReference type="Proteomes" id="UP000031501"/>
    </source>
</evidence>
<dbReference type="Gene3D" id="1.20.1250.20">
    <property type="entry name" value="MFS general substrate transporter like domains"/>
    <property type="match status" value="1"/>
</dbReference>
<dbReference type="PANTHER" id="PTHR43124:SF3">
    <property type="entry name" value="CHLORAMPHENICOL EFFLUX PUMP RV0191"/>
    <property type="match status" value="1"/>
</dbReference>
<sequence length="286" mass="29878">MLEGAVLLGFLTYIAPALEDRGASATLAGAVSALYGVGSMAAAQMVKQLVGRWTPVRLIVVGGAQMAVAFGFAAASRSVPALVGCALLLGGGWSFMHSTIQSWATTLSPAARATSVAMLGGALYVGPALASAFTAGSAEHHAYQGMFLTAAVLTVPLDGGRSRGSRPSPEPIRPRRRKSEAGSHPTGPNGVRDPRFAAERSGKVQISGSLLLGSTYEILFELRKRSPKRILMTPDPRRWFVRDRAHGAEPGRRRRADGECGASTPSVASCSTPSAPPRFLRTVPAS</sequence>
<dbReference type="InterPro" id="IPR011701">
    <property type="entry name" value="MFS"/>
</dbReference>
<dbReference type="Pfam" id="PF07690">
    <property type="entry name" value="MFS_1"/>
    <property type="match status" value="1"/>
</dbReference>
<dbReference type="SUPFAM" id="SSF103473">
    <property type="entry name" value="MFS general substrate transporter"/>
    <property type="match status" value="1"/>
</dbReference>
<evidence type="ECO:0000256" key="3">
    <source>
        <dbReference type="ARBA" id="ARBA00022692"/>
    </source>
</evidence>
<evidence type="ECO:0000256" key="1">
    <source>
        <dbReference type="ARBA" id="ARBA00004651"/>
    </source>
</evidence>
<dbReference type="InterPro" id="IPR036259">
    <property type="entry name" value="MFS_trans_sf"/>
</dbReference>
<name>A0A221P828_9ACTN</name>
<keyword evidence="3 7" id="KW-0812">Transmembrane</keyword>